<dbReference type="EMBL" id="CADCWF010000142">
    <property type="protein sequence ID" value="CAA9557434.1"/>
    <property type="molecule type" value="Genomic_DNA"/>
</dbReference>
<keyword evidence="2" id="KW-0560">Oxidoreductase</keyword>
<evidence type="ECO:0000259" key="4">
    <source>
        <dbReference type="Pfam" id="PF00881"/>
    </source>
</evidence>
<evidence type="ECO:0000256" key="1">
    <source>
        <dbReference type="ARBA" id="ARBA00007118"/>
    </source>
</evidence>
<dbReference type="PANTHER" id="PTHR43673:SF10">
    <property type="entry name" value="NADH DEHYDROGENASE_NAD(P)H NITROREDUCTASE XCC3605-RELATED"/>
    <property type="match status" value="1"/>
</dbReference>
<dbReference type="Gene3D" id="3.40.109.10">
    <property type="entry name" value="NADH Oxidase"/>
    <property type="match status" value="1"/>
</dbReference>
<dbReference type="SUPFAM" id="SSF55469">
    <property type="entry name" value="FMN-dependent nitroreductase-like"/>
    <property type="match status" value="1"/>
</dbReference>
<reference evidence="5" key="1">
    <citation type="submission" date="2020-02" db="EMBL/GenBank/DDBJ databases">
        <authorList>
            <person name="Meier V. D."/>
        </authorList>
    </citation>
    <scope>NUCLEOTIDE SEQUENCE</scope>
    <source>
        <strain evidence="5">AVDCRST_MAG59</strain>
    </source>
</reference>
<dbReference type="Pfam" id="PF00881">
    <property type="entry name" value="Nitroreductase"/>
    <property type="match status" value="1"/>
</dbReference>
<protein>
    <recommendedName>
        <fullName evidence="4">Nitroreductase domain-containing protein</fullName>
    </recommendedName>
</protein>
<accession>A0A6J4UT21</accession>
<dbReference type="CDD" id="cd02062">
    <property type="entry name" value="Nitro_FMN_reductase"/>
    <property type="match status" value="1"/>
</dbReference>
<proteinExistence type="inferred from homology"/>
<feature type="region of interest" description="Disordered" evidence="3">
    <location>
        <begin position="151"/>
        <end position="177"/>
    </location>
</feature>
<evidence type="ECO:0000256" key="2">
    <source>
        <dbReference type="ARBA" id="ARBA00023002"/>
    </source>
</evidence>
<feature type="domain" description="Nitroreductase" evidence="4">
    <location>
        <begin position="15"/>
        <end position="64"/>
    </location>
</feature>
<dbReference type="AlphaFoldDB" id="A0A6J4UT21"/>
<comment type="similarity">
    <text evidence="1">Belongs to the nitroreductase family.</text>
</comment>
<dbReference type="InterPro" id="IPR029479">
    <property type="entry name" value="Nitroreductase"/>
</dbReference>
<dbReference type="PANTHER" id="PTHR43673">
    <property type="entry name" value="NAD(P)H NITROREDUCTASE YDGI-RELATED"/>
    <property type="match status" value="1"/>
</dbReference>
<dbReference type="GO" id="GO:0016491">
    <property type="term" value="F:oxidoreductase activity"/>
    <property type="evidence" value="ECO:0007669"/>
    <property type="project" value="UniProtKB-KW"/>
</dbReference>
<sequence length="197" mass="20460">MGDGHDLLATLRHVRNTRAFTHESVSAEALGTILEVARCTGSAMNAQPWEFVVVRDPEVLRAISQTGPNLPWLGSAPLAIVLVMAGQRPELEGFDEGRLAERIMAAAYAQGLAAGLGWFLAGEPRRRAYALLGVPEAKAMRTVIAVGHPAAGAGPAAPPPGSPAEGMKPASPRKPLAELVHHDRYGAAAAHGTGSGS</sequence>
<organism evidence="5">
    <name type="scientific">uncultured Thermomicrobiales bacterium</name>
    <dbReference type="NCBI Taxonomy" id="1645740"/>
    <lineage>
        <taxon>Bacteria</taxon>
        <taxon>Pseudomonadati</taxon>
        <taxon>Thermomicrobiota</taxon>
        <taxon>Thermomicrobia</taxon>
        <taxon>Thermomicrobiales</taxon>
        <taxon>environmental samples</taxon>
    </lineage>
</organism>
<name>A0A6J4UT21_9BACT</name>
<evidence type="ECO:0000256" key="3">
    <source>
        <dbReference type="SAM" id="MobiDB-lite"/>
    </source>
</evidence>
<gene>
    <name evidence="5" type="ORF">AVDCRST_MAG59-2269</name>
</gene>
<dbReference type="InterPro" id="IPR000415">
    <property type="entry name" value="Nitroreductase-like"/>
</dbReference>
<evidence type="ECO:0000313" key="5">
    <source>
        <dbReference type="EMBL" id="CAA9557434.1"/>
    </source>
</evidence>